<sequence length="54" mass="5691">SSRTTFSCPPSAAKCSAIFPSLPCRAFTSAPRSRTIFASGSWPFADAHCSAVRP</sequence>
<evidence type="ECO:0000313" key="2">
    <source>
        <dbReference type="Proteomes" id="UP000276215"/>
    </source>
</evidence>
<evidence type="ECO:0000313" key="1">
    <source>
        <dbReference type="EMBL" id="RPB04134.1"/>
    </source>
</evidence>
<reference evidence="1 2" key="1">
    <citation type="journal article" date="2018" name="Nat. Ecol. Evol.">
        <title>Pezizomycetes genomes reveal the molecular basis of ectomycorrhizal truffle lifestyle.</title>
        <authorList>
            <person name="Murat C."/>
            <person name="Payen T."/>
            <person name="Noel B."/>
            <person name="Kuo A."/>
            <person name="Morin E."/>
            <person name="Chen J."/>
            <person name="Kohler A."/>
            <person name="Krizsan K."/>
            <person name="Balestrini R."/>
            <person name="Da Silva C."/>
            <person name="Montanini B."/>
            <person name="Hainaut M."/>
            <person name="Levati E."/>
            <person name="Barry K.W."/>
            <person name="Belfiori B."/>
            <person name="Cichocki N."/>
            <person name="Clum A."/>
            <person name="Dockter R.B."/>
            <person name="Fauchery L."/>
            <person name="Guy J."/>
            <person name="Iotti M."/>
            <person name="Le Tacon F."/>
            <person name="Lindquist E.A."/>
            <person name="Lipzen A."/>
            <person name="Malagnac F."/>
            <person name="Mello A."/>
            <person name="Molinier V."/>
            <person name="Miyauchi S."/>
            <person name="Poulain J."/>
            <person name="Riccioni C."/>
            <person name="Rubini A."/>
            <person name="Sitrit Y."/>
            <person name="Splivallo R."/>
            <person name="Traeger S."/>
            <person name="Wang M."/>
            <person name="Zifcakova L."/>
            <person name="Wipf D."/>
            <person name="Zambonelli A."/>
            <person name="Paolocci F."/>
            <person name="Nowrousian M."/>
            <person name="Ottonello S."/>
            <person name="Baldrian P."/>
            <person name="Spatafora J.W."/>
            <person name="Henrissat B."/>
            <person name="Nagy L.G."/>
            <person name="Aury J.M."/>
            <person name="Wincker P."/>
            <person name="Grigoriev I.V."/>
            <person name="Bonfante P."/>
            <person name="Martin F.M."/>
        </authorList>
    </citation>
    <scope>NUCLEOTIDE SEQUENCE [LARGE SCALE GENOMIC DNA]</scope>
    <source>
        <strain evidence="1 2">120613-1</strain>
    </source>
</reference>
<proteinExistence type="predicted"/>
<protein>
    <submittedName>
        <fullName evidence="1">Uncharacterized protein</fullName>
    </submittedName>
</protein>
<dbReference type="Proteomes" id="UP000276215">
    <property type="component" value="Unassembled WGS sequence"/>
</dbReference>
<dbReference type="OrthoDB" id="5103002at2759"/>
<name>A0A3N4K0Q5_9PEZI</name>
<dbReference type="EMBL" id="ML120359">
    <property type="protein sequence ID" value="RPB04134.1"/>
    <property type="molecule type" value="Genomic_DNA"/>
</dbReference>
<feature type="non-terminal residue" evidence="1">
    <location>
        <position position="1"/>
    </location>
</feature>
<accession>A0A3N4K0Q5</accession>
<feature type="non-terminal residue" evidence="1">
    <location>
        <position position="54"/>
    </location>
</feature>
<gene>
    <name evidence="1" type="ORF">L873DRAFT_1650277</name>
</gene>
<organism evidence="1 2">
    <name type="scientific">Choiromyces venosus 120613-1</name>
    <dbReference type="NCBI Taxonomy" id="1336337"/>
    <lineage>
        <taxon>Eukaryota</taxon>
        <taxon>Fungi</taxon>
        <taxon>Dikarya</taxon>
        <taxon>Ascomycota</taxon>
        <taxon>Pezizomycotina</taxon>
        <taxon>Pezizomycetes</taxon>
        <taxon>Pezizales</taxon>
        <taxon>Tuberaceae</taxon>
        <taxon>Choiromyces</taxon>
    </lineage>
</organism>
<dbReference type="AlphaFoldDB" id="A0A3N4K0Q5"/>
<keyword evidence="2" id="KW-1185">Reference proteome</keyword>